<name>A0A1G8TD01_9PSED</name>
<evidence type="ECO:0000313" key="2">
    <source>
        <dbReference type="Proteomes" id="UP000182894"/>
    </source>
</evidence>
<dbReference type="RefSeq" id="WP_062390893.1">
    <property type="nucleotide sequence ID" value="NZ_BBQJ01000071.1"/>
</dbReference>
<evidence type="ECO:0000313" key="1">
    <source>
        <dbReference type="EMBL" id="SDJ39482.1"/>
    </source>
</evidence>
<dbReference type="EMBL" id="FNCO01000028">
    <property type="protein sequence ID" value="SDJ39482.1"/>
    <property type="molecule type" value="Genomic_DNA"/>
</dbReference>
<dbReference type="AlphaFoldDB" id="A0A1G8TD01"/>
<reference evidence="2" key="1">
    <citation type="submission" date="2016-10" db="EMBL/GenBank/DDBJ databases">
        <authorList>
            <person name="Varghese N."/>
            <person name="Submissions S."/>
        </authorList>
    </citation>
    <scope>NUCLEOTIDE SEQUENCE [LARGE SCALE GENOMIC DNA]</scope>
    <source>
        <strain evidence="2">ATCC 700689</strain>
    </source>
</reference>
<sequence length="68" mass="7405">MTDSSELQGEITALCCFVGALASTLPLSSQMRLWPAFEQKASQLRDQLSQEALRGFELATISLSSKRG</sequence>
<dbReference type="Proteomes" id="UP000182894">
    <property type="component" value="Unassembled WGS sequence"/>
</dbReference>
<keyword evidence="2" id="KW-1185">Reference proteome</keyword>
<organism evidence="1 2">
    <name type="scientific">Pseudomonas abietaniphila</name>
    <dbReference type="NCBI Taxonomy" id="89065"/>
    <lineage>
        <taxon>Bacteria</taxon>
        <taxon>Pseudomonadati</taxon>
        <taxon>Pseudomonadota</taxon>
        <taxon>Gammaproteobacteria</taxon>
        <taxon>Pseudomonadales</taxon>
        <taxon>Pseudomonadaceae</taxon>
        <taxon>Pseudomonas</taxon>
    </lineage>
</organism>
<accession>A0A1G8TD01</accession>
<dbReference type="OrthoDB" id="6902375at2"/>
<protein>
    <submittedName>
        <fullName evidence="1">Uncharacterized protein</fullName>
    </submittedName>
</protein>
<gene>
    <name evidence="1" type="ORF">SAMN05216605_12844</name>
</gene>
<proteinExistence type="predicted"/>